<evidence type="ECO:0000313" key="3">
    <source>
        <dbReference type="Proteomes" id="UP000694580"/>
    </source>
</evidence>
<dbReference type="Ensembl" id="ENSDCDT00010068718.1">
    <property type="protein sequence ID" value="ENSDCDP00010058024.1"/>
    <property type="gene ID" value="ENSDCDG00010032744.1"/>
</dbReference>
<dbReference type="Proteomes" id="UP000694580">
    <property type="component" value="Chromosome 4"/>
</dbReference>
<dbReference type="AlphaFoldDB" id="A0AAY4EKZ2"/>
<dbReference type="Gene3D" id="3.90.550.10">
    <property type="entry name" value="Spore Coat Polysaccharide Biosynthesis Protein SpsA, Chain A"/>
    <property type="match status" value="1"/>
</dbReference>
<proteinExistence type="predicted"/>
<accession>A0AAY4EKZ2</accession>
<dbReference type="GO" id="GO:0008376">
    <property type="term" value="F:acetylgalactosaminyltransferase activity"/>
    <property type="evidence" value="ECO:0007669"/>
    <property type="project" value="TreeGrafter"/>
</dbReference>
<dbReference type="InterPro" id="IPR029044">
    <property type="entry name" value="Nucleotide-diphossugar_trans"/>
</dbReference>
<dbReference type="PANTHER" id="PTHR15046:SF2">
    <property type="entry name" value="BETA-1,4 N-ACETYLGALACTOSAMINYLTRANSFERASE 2"/>
    <property type="match status" value="1"/>
</dbReference>
<gene>
    <name evidence="2" type="primary">LOC114789214</name>
</gene>
<feature type="domain" description="Glycosyltransferase 2-like" evidence="1">
    <location>
        <begin position="120"/>
        <end position="226"/>
    </location>
</feature>
<protein>
    <recommendedName>
        <fullName evidence="1">Glycosyltransferase 2-like domain-containing protein</fullName>
    </recommendedName>
</protein>
<name>A0AAY4EKZ2_9TELE</name>
<reference evidence="2" key="3">
    <citation type="submission" date="2025-09" db="UniProtKB">
        <authorList>
            <consortium name="Ensembl"/>
        </authorList>
    </citation>
    <scope>IDENTIFICATION</scope>
</reference>
<dbReference type="PANTHER" id="PTHR15046">
    <property type="entry name" value="GLYCO_TRANS_2-LIKE DOMAIN-CONTAINING PROTEIN"/>
    <property type="match status" value="1"/>
</dbReference>
<dbReference type="GO" id="GO:0019276">
    <property type="term" value="P:UDP-N-acetylgalactosamine metabolic process"/>
    <property type="evidence" value="ECO:0007669"/>
    <property type="project" value="TreeGrafter"/>
</dbReference>
<sequence length="357" mass="40497">DLLLLAPANSPLQYPIQGFTVAPLKKTPIPGMLENVTTGDIVKGQGKAQITIIASSEARLNILLQQVHYTSTVYRVRTGDLGHFVFEDHNATFPIVIQQPSVPILYDPGEDVNSQVTITVKTFLRYFELNELIRSIRKYYKNIKIIIADDSFDPVKVNGTNIEHYIMPPAQGWFAGRTLAVSQVTTKYFLWVDDDFYFTENTKIEELIKVMESMPELDIVSAAVGKNSFSHRITYEEGDDGEGGCLQRYNGPLKEPIPGFPQCFLSNVVINFFLGRSDSVRKVSFDPQLKRAAHSQFFIDGLGDLLIASCSHVNVNHQKKIHRNEKYLTFRKQTEDTENRKLYFFKNHLKCINLKAG</sequence>
<organism evidence="2 3">
    <name type="scientific">Denticeps clupeoides</name>
    <name type="common">denticle herring</name>
    <dbReference type="NCBI Taxonomy" id="299321"/>
    <lineage>
        <taxon>Eukaryota</taxon>
        <taxon>Metazoa</taxon>
        <taxon>Chordata</taxon>
        <taxon>Craniata</taxon>
        <taxon>Vertebrata</taxon>
        <taxon>Euteleostomi</taxon>
        <taxon>Actinopterygii</taxon>
        <taxon>Neopterygii</taxon>
        <taxon>Teleostei</taxon>
        <taxon>Clupei</taxon>
        <taxon>Clupeiformes</taxon>
        <taxon>Denticipitoidei</taxon>
        <taxon>Denticipitidae</taxon>
        <taxon>Denticeps</taxon>
    </lineage>
</organism>
<dbReference type="CDD" id="cd00761">
    <property type="entry name" value="Glyco_tranf_GTA_type"/>
    <property type="match status" value="1"/>
</dbReference>
<keyword evidence="3" id="KW-1185">Reference proteome</keyword>
<dbReference type="Pfam" id="PF00535">
    <property type="entry name" value="Glycos_transf_2"/>
    <property type="match status" value="1"/>
</dbReference>
<evidence type="ECO:0000259" key="1">
    <source>
        <dbReference type="Pfam" id="PF00535"/>
    </source>
</evidence>
<reference evidence="2" key="2">
    <citation type="submission" date="2025-08" db="UniProtKB">
        <authorList>
            <consortium name="Ensembl"/>
        </authorList>
    </citation>
    <scope>IDENTIFICATION</scope>
</reference>
<evidence type="ECO:0000313" key="2">
    <source>
        <dbReference type="Ensembl" id="ENSDCDP00010058024.1"/>
    </source>
</evidence>
<reference evidence="2 3" key="1">
    <citation type="submission" date="2020-06" db="EMBL/GenBank/DDBJ databases">
        <authorList>
            <consortium name="Wellcome Sanger Institute Data Sharing"/>
        </authorList>
    </citation>
    <scope>NUCLEOTIDE SEQUENCE [LARGE SCALE GENOMIC DNA]</scope>
</reference>
<dbReference type="InterPro" id="IPR001173">
    <property type="entry name" value="Glyco_trans_2-like"/>
</dbReference>
<dbReference type="GO" id="GO:0006047">
    <property type="term" value="P:UDP-N-acetylglucosamine metabolic process"/>
    <property type="evidence" value="ECO:0007669"/>
    <property type="project" value="TreeGrafter"/>
</dbReference>
<dbReference type="GeneTree" id="ENSGT00390000006679"/>
<dbReference type="SUPFAM" id="SSF53448">
    <property type="entry name" value="Nucleotide-diphospho-sugar transferases"/>
    <property type="match status" value="1"/>
</dbReference>